<evidence type="ECO:0000256" key="10">
    <source>
        <dbReference type="HAMAP-Rule" id="MF_01043"/>
    </source>
</evidence>
<evidence type="ECO:0000256" key="4">
    <source>
        <dbReference type="ARBA" id="ARBA00022692"/>
    </source>
</evidence>
<organism evidence="11 12">
    <name type="scientific">Mesomycoplasma molare</name>
    <dbReference type="NCBI Taxonomy" id="171288"/>
    <lineage>
        <taxon>Bacteria</taxon>
        <taxon>Bacillati</taxon>
        <taxon>Mycoplasmatota</taxon>
        <taxon>Mycoplasmoidales</taxon>
        <taxon>Metamycoplasmataceae</taxon>
        <taxon>Mesomycoplasma</taxon>
    </lineage>
</organism>
<dbReference type="InterPro" id="IPR003811">
    <property type="entry name" value="G3P_acylTferase_PlsY"/>
</dbReference>
<dbReference type="PANTHER" id="PTHR30309">
    <property type="entry name" value="INNER MEMBRANE PROTEIN YGIH"/>
    <property type="match status" value="1"/>
</dbReference>
<keyword evidence="3 10" id="KW-0808">Transferase</keyword>
<keyword evidence="12" id="KW-1185">Reference proteome</keyword>
<gene>
    <name evidence="10 11" type="primary">plsY</name>
    <name evidence="11" type="ORF">NX772_02000</name>
</gene>
<evidence type="ECO:0000256" key="2">
    <source>
        <dbReference type="ARBA" id="ARBA00022516"/>
    </source>
</evidence>
<evidence type="ECO:0000313" key="11">
    <source>
        <dbReference type="EMBL" id="UWD34581.1"/>
    </source>
</evidence>
<comment type="pathway">
    <text evidence="10">Lipid metabolism; phospholipid metabolism.</text>
</comment>
<feature type="transmembrane region" description="Helical" evidence="10">
    <location>
        <begin position="191"/>
        <end position="209"/>
    </location>
</feature>
<dbReference type="PANTHER" id="PTHR30309:SF0">
    <property type="entry name" value="GLYCEROL-3-PHOSPHATE ACYLTRANSFERASE-RELATED"/>
    <property type="match status" value="1"/>
</dbReference>
<evidence type="ECO:0000256" key="8">
    <source>
        <dbReference type="ARBA" id="ARBA00023209"/>
    </source>
</evidence>
<dbReference type="RefSeq" id="WP_027123304.1">
    <property type="nucleotide sequence ID" value="NZ_CP103423.1"/>
</dbReference>
<keyword evidence="4 10" id="KW-0812">Transmembrane</keyword>
<keyword evidence="6 10" id="KW-0443">Lipid metabolism</keyword>
<reference evidence="11" key="1">
    <citation type="submission" date="2022-08" db="EMBL/GenBank/DDBJ databases">
        <title>Complete genome sequence of Mycoplasma molare type strain H 542.</title>
        <authorList>
            <person name="Spergser J."/>
        </authorList>
    </citation>
    <scope>NUCLEOTIDE SEQUENCE</scope>
    <source>
        <strain evidence="11">H 542</strain>
    </source>
</reference>
<evidence type="ECO:0000256" key="3">
    <source>
        <dbReference type="ARBA" id="ARBA00022679"/>
    </source>
</evidence>
<dbReference type="NCBIfam" id="TIGR00023">
    <property type="entry name" value="glycerol-3-phosphate 1-O-acyltransferase PlsY"/>
    <property type="match status" value="1"/>
</dbReference>
<keyword evidence="8 10" id="KW-0594">Phospholipid biosynthesis</keyword>
<comment type="function">
    <text evidence="10">Catalyzes the transfer of an acyl group from acyl-phosphate (acyl-PO(4)) to glycerol-3-phosphate (G3P) to form lysophosphatidic acid (LPA). This enzyme utilizes acyl-phosphate as fatty acyl donor, but not acyl-CoA or acyl-ACP.</text>
</comment>
<dbReference type="SMART" id="SM01207">
    <property type="entry name" value="G3P_acyltransf"/>
    <property type="match status" value="1"/>
</dbReference>
<dbReference type="GO" id="GO:0004366">
    <property type="term" value="F:glycerol-3-phosphate O-acyltransferase activity"/>
    <property type="evidence" value="ECO:0007669"/>
    <property type="project" value="UniProtKB-EC"/>
</dbReference>
<comment type="subunit">
    <text evidence="10">Probably interacts with PlsX.</text>
</comment>
<name>A0ABY5TYH1_9BACT</name>
<evidence type="ECO:0000256" key="6">
    <source>
        <dbReference type="ARBA" id="ARBA00023098"/>
    </source>
</evidence>
<comment type="catalytic activity">
    <reaction evidence="10">
        <text>an acyl phosphate + sn-glycerol 3-phosphate = a 1-acyl-sn-glycero-3-phosphate + phosphate</text>
        <dbReference type="Rhea" id="RHEA:34075"/>
        <dbReference type="ChEBI" id="CHEBI:43474"/>
        <dbReference type="ChEBI" id="CHEBI:57597"/>
        <dbReference type="ChEBI" id="CHEBI:57970"/>
        <dbReference type="ChEBI" id="CHEBI:59918"/>
        <dbReference type="EC" id="2.3.1.275"/>
    </reaction>
</comment>
<keyword evidence="2 10" id="KW-0444">Lipid biosynthesis</keyword>
<comment type="similarity">
    <text evidence="10">Belongs to the PlsY family.</text>
</comment>
<evidence type="ECO:0000256" key="1">
    <source>
        <dbReference type="ARBA" id="ARBA00022475"/>
    </source>
</evidence>
<evidence type="ECO:0000313" key="12">
    <source>
        <dbReference type="Proteomes" id="UP001058364"/>
    </source>
</evidence>
<feature type="transmembrane region" description="Helical" evidence="10">
    <location>
        <begin position="158"/>
        <end position="184"/>
    </location>
</feature>
<evidence type="ECO:0000256" key="5">
    <source>
        <dbReference type="ARBA" id="ARBA00022989"/>
    </source>
</evidence>
<dbReference type="EC" id="2.3.1.275" evidence="10"/>
<evidence type="ECO:0000256" key="7">
    <source>
        <dbReference type="ARBA" id="ARBA00023136"/>
    </source>
</evidence>
<keyword evidence="5 10" id="KW-1133">Transmembrane helix</keyword>
<protein>
    <recommendedName>
        <fullName evidence="10">Glycerol-3-phosphate acyltransferase</fullName>
    </recommendedName>
    <alternativeName>
        <fullName evidence="10">Acyl-PO4 G3P acyltransferase</fullName>
    </alternativeName>
    <alternativeName>
        <fullName evidence="10">Acyl-phosphate--glycerol-3-phosphate acyltransferase</fullName>
    </alternativeName>
    <alternativeName>
        <fullName evidence="10">G3P acyltransferase</fullName>
        <shortName evidence="10">GPAT</shortName>
        <ecNumber evidence="10">2.3.1.275</ecNumber>
    </alternativeName>
    <alternativeName>
        <fullName evidence="10">Lysophosphatidic acid synthase</fullName>
        <shortName evidence="10">LPA synthase</shortName>
    </alternativeName>
</protein>
<keyword evidence="9 10" id="KW-1208">Phospholipid metabolism</keyword>
<sequence>MDFFYIILTNFIAIFIGYLVGSINLSILFSKRRKNEDIRDKGSKNAGSTNALRVYGVKFALPIFLFDIFKALFVVILAWIVHIQTQSNIYDKSLKYLVPQIAGLGVVIGHIWPIFFKFKGGKGAASLLGLFCGFNFIVVIIGVILFLSIVYFTKFVSLGSIVVPLILIAIGFIPWMTLSFIGIFNWKIYQSFYWINPLIILISHLFVIYSHKQNIIRLVKKQENKITFNKKG</sequence>
<accession>A0ABY5TYH1</accession>
<feature type="transmembrane region" description="Helical" evidence="10">
    <location>
        <begin position="127"/>
        <end position="152"/>
    </location>
</feature>
<keyword evidence="7 10" id="KW-0472">Membrane</keyword>
<feature type="transmembrane region" description="Helical" evidence="10">
    <location>
        <begin position="6"/>
        <end position="29"/>
    </location>
</feature>
<evidence type="ECO:0000256" key="9">
    <source>
        <dbReference type="ARBA" id="ARBA00023264"/>
    </source>
</evidence>
<feature type="transmembrane region" description="Helical" evidence="10">
    <location>
        <begin position="96"/>
        <end position="115"/>
    </location>
</feature>
<proteinExistence type="inferred from homology"/>
<dbReference type="Proteomes" id="UP001058364">
    <property type="component" value="Chromosome"/>
</dbReference>
<dbReference type="HAMAP" id="MF_01043">
    <property type="entry name" value="PlsY"/>
    <property type="match status" value="1"/>
</dbReference>
<comment type="subcellular location">
    <subcellularLocation>
        <location evidence="10">Cell membrane</location>
        <topology evidence="10">Multi-pass membrane protein</topology>
    </subcellularLocation>
</comment>
<dbReference type="EMBL" id="CP103423">
    <property type="protein sequence ID" value="UWD34581.1"/>
    <property type="molecule type" value="Genomic_DNA"/>
</dbReference>
<keyword evidence="11" id="KW-0012">Acyltransferase</keyword>
<keyword evidence="1 10" id="KW-1003">Cell membrane</keyword>
<dbReference type="Pfam" id="PF02660">
    <property type="entry name" value="G3P_acyltransf"/>
    <property type="match status" value="1"/>
</dbReference>
<feature type="transmembrane region" description="Helical" evidence="10">
    <location>
        <begin position="59"/>
        <end position="81"/>
    </location>
</feature>